<reference evidence="6 8" key="1">
    <citation type="submission" date="2020-12" db="EMBL/GenBank/DDBJ databases">
        <title>strain FJAT-54423T represents a novel species of the genus Brevibacillus.</title>
        <authorList>
            <person name="Tang R."/>
        </authorList>
    </citation>
    <scope>NUCLEOTIDE SEQUENCE [LARGE SCALE GENOMIC DNA]</scope>
    <source>
        <strain evidence="6 8">FJAT-54423</strain>
    </source>
</reference>
<dbReference type="PANTHER" id="PTHR30469">
    <property type="entry name" value="MULTIDRUG RESISTANCE PROTEIN MDTA"/>
    <property type="match status" value="1"/>
</dbReference>
<protein>
    <submittedName>
        <fullName evidence="6">Efflux RND transporter periplasmic adaptor subunit</fullName>
    </submittedName>
</protein>
<proteinExistence type="inferred from homology"/>
<dbReference type="EMBL" id="CP066308">
    <property type="protein sequence ID" value="QQE75068.1"/>
    <property type="molecule type" value="Genomic_DNA"/>
</dbReference>
<accession>A0A7T5EM51</accession>
<evidence type="ECO:0000256" key="1">
    <source>
        <dbReference type="ARBA" id="ARBA00009477"/>
    </source>
</evidence>
<dbReference type="Pfam" id="PF25917">
    <property type="entry name" value="BSH_RND"/>
    <property type="match status" value="1"/>
</dbReference>
<dbReference type="Gene3D" id="2.40.50.100">
    <property type="match status" value="1"/>
</dbReference>
<feature type="domain" description="CusB-like beta-barrel" evidence="4">
    <location>
        <begin position="259"/>
        <end position="332"/>
    </location>
</feature>
<dbReference type="Gene3D" id="2.40.420.20">
    <property type="match status" value="1"/>
</dbReference>
<evidence type="ECO:0000313" key="8">
    <source>
        <dbReference type="Proteomes" id="UP000595847"/>
    </source>
</evidence>
<keyword evidence="9" id="KW-1185">Reference proteome</keyword>
<gene>
    <name evidence="6" type="ORF">JD108_03735</name>
    <name evidence="7" type="ORF">KDJ56_03740</name>
</gene>
<dbReference type="InterPro" id="IPR006143">
    <property type="entry name" value="RND_pump_MFP"/>
</dbReference>
<dbReference type="GO" id="GO:1990281">
    <property type="term" value="C:efflux pump complex"/>
    <property type="evidence" value="ECO:0007669"/>
    <property type="project" value="TreeGrafter"/>
</dbReference>
<evidence type="ECO:0000259" key="3">
    <source>
        <dbReference type="Pfam" id="PF25917"/>
    </source>
</evidence>
<dbReference type="NCBIfam" id="TIGR01730">
    <property type="entry name" value="RND_mfp"/>
    <property type="match status" value="1"/>
</dbReference>
<dbReference type="InterPro" id="IPR058637">
    <property type="entry name" value="YknX-like_C"/>
</dbReference>
<dbReference type="Gene3D" id="1.20.1600.10">
    <property type="entry name" value="Outer membrane efflux proteins (OEP)"/>
    <property type="match status" value="1"/>
</dbReference>
<dbReference type="Proteomes" id="UP000677234">
    <property type="component" value="Chromosome"/>
</dbReference>
<dbReference type="AlphaFoldDB" id="A0A7T5EM51"/>
<dbReference type="Gene3D" id="2.40.30.170">
    <property type="match status" value="1"/>
</dbReference>
<dbReference type="Proteomes" id="UP000595847">
    <property type="component" value="Chromosome"/>
</dbReference>
<feature type="chain" id="PRO_5033031467" evidence="2">
    <location>
        <begin position="23"/>
        <end position="413"/>
    </location>
</feature>
<evidence type="ECO:0000313" key="7">
    <source>
        <dbReference type="EMBL" id="QUO42154.1"/>
    </source>
</evidence>
<evidence type="ECO:0000313" key="6">
    <source>
        <dbReference type="EMBL" id="QQE75068.1"/>
    </source>
</evidence>
<organism evidence="6 8">
    <name type="scientific">Brevibacillus composti</name>
    <dbReference type="NCBI Taxonomy" id="2796470"/>
    <lineage>
        <taxon>Bacteria</taxon>
        <taxon>Bacillati</taxon>
        <taxon>Bacillota</taxon>
        <taxon>Bacilli</taxon>
        <taxon>Bacillales</taxon>
        <taxon>Paenibacillaceae</taxon>
        <taxon>Brevibacillus</taxon>
    </lineage>
</organism>
<evidence type="ECO:0000256" key="2">
    <source>
        <dbReference type="SAM" id="SignalP"/>
    </source>
</evidence>
<feature type="domain" description="YknX-like C-terminal permuted SH3-like" evidence="5">
    <location>
        <begin position="338"/>
        <end position="404"/>
    </location>
</feature>
<dbReference type="EMBL" id="CP073708">
    <property type="protein sequence ID" value="QUO42154.1"/>
    <property type="molecule type" value="Genomic_DNA"/>
</dbReference>
<name>A0A7T5EM51_9BACL</name>
<feature type="signal peptide" evidence="2">
    <location>
        <begin position="1"/>
        <end position="22"/>
    </location>
</feature>
<dbReference type="KEGG" id="bcop:JD108_03735"/>
<dbReference type="InterPro" id="IPR058625">
    <property type="entry name" value="MdtA-like_BSH"/>
</dbReference>
<evidence type="ECO:0000259" key="5">
    <source>
        <dbReference type="Pfam" id="PF25989"/>
    </source>
</evidence>
<feature type="domain" description="Multidrug resistance protein MdtA-like barrel-sandwich hybrid" evidence="3">
    <location>
        <begin position="70"/>
        <end position="243"/>
    </location>
</feature>
<evidence type="ECO:0000313" key="9">
    <source>
        <dbReference type="Proteomes" id="UP000677234"/>
    </source>
</evidence>
<reference evidence="7" key="2">
    <citation type="submission" date="2021-04" db="EMBL/GenBank/DDBJ databases">
        <title>Brevibacillus composti FJAT-54423, complete genome.</title>
        <authorList>
            <person name="Tang R."/>
        </authorList>
    </citation>
    <scope>NUCLEOTIDE SEQUENCE</scope>
    <source>
        <strain evidence="7">FJAT-54424</strain>
    </source>
</reference>
<keyword evidence="2" id="KW-0732">Signal</keyword>
<dbReference type="RefSeq" id="WP_198828601.1">
    <property type="nucleotide sequence ID" value="NZ_CP066308.1"/>
</dbReference>
<dbReference type="InterPro" id="IPR058792">
    <property type="entry name" value="Beta-barrel_RND_2"/>
</dbReference>
<dbReference type="GO" id="GO:0015562">
    <property type="term" value="F:efflux transmembrane transporter activity"/>
    <property type="evidence" value="ECO:0007669"/>
    <property type="project" value="TreeGrafter"/>
</dbReference>
<dbReference type="PROSITE" id="PS51257">
    <property type="entry name" value="PROKAR_LIPOPROTEIN"/>
    <property type="match status" value="1"/>
</dbReference>
<evidence type="ECO:0000259" key="4">
    <source>
        <dbReference type="Pfam" id="PF25954"/>
    </source>
</evidence>
<dbReference type="PANTHER" id="PTHR30469:SF15">
    <property type="entry name" value="HLYD FAMILY OF SECRETION PROTEINS"/>
    <property type="match status" value="1"/>
</dbReference>
<comment type="similarity">
    <text evidence="1">Belongs to the membrane fusion protein (MFP) (TC 8.A.1) family.</text>
</comment>
<sequence length="413" mass="44030">MKHRRILAGSVQAWLVLSLALAGCSAQDEPPIEKKPAPVAHPVVVQEAKVEPFSGRQTFIGTVTAEASGSVVPQVTGTISSLLVKKGDAVKKGQVIGEIDPTQKLLELKEAETRLAEARARLTQAEAVRTADESRAPDALSRQALENARETYERVKKLVEAGALPASQLDAAEAEWIRAQSNYRAATVSEAKDQAAIAVSSAQLEGATITWEKAKKALRDTKIKAPLDGIVNHLPVAVGDPASPQAAIAEIISLDHVVVTIQAGEDHLPALSKGKSVQVSIPALGLVTEAQISFAGLAASPETKLYPVEIRLANPDHAIRPGMRADVTVAGQSPEEGIVLPVESVMEEDGRRFVFVVTEGRAIKREVETRESRATSVLIGEGIEAGELVVVRGQSELKDGDLVEMTRSFSRIY</sequence>
<dbReference type="SUPFAM" id="SSF111369">
    <property type="entry name" value="HlyD-like secretion proteins"/>
    <property type="match status" value="2"/>
</dbReference>
<dbReference type="Pfam" id="PF25954">
    <property type="entry name" value="Beta-barrel_RND_2"/>
    <property type="match status" value="1"/>
</dbReference>
<dbReference type="Pfam" id="PF25989">
    <property type="entry name" value="YknX_C"/>
    <property type="match status" value="1"/>
</dbReference>